<dbReference type="OrthoDB" id="9811967at2"/>
<comment type="pathway">
    <text evidence="2 9">Cofactor biosynthesis; adenosylcobalamin biosynthesis.</text>
</comment>
<keyword evidence="5 9" id="KW-0169">Cobalamin biosynthesis</keyword>
<gene>
    <name evidence="9" type="primary">cobD</name>
    <name evidence="10" type="ORF">DCCM_0942</name>
</gene>
<feature type="transmembrane region" description="Helical" evidence="9">
    <location>
        <begin position="49"/>
        <end position="74"/>
    </location>
</feature>
<evidence type="ECO:0000256" key="5">
    <source>
        <dbReference type="ARBA" id="ARBA00022573"/>
    </source>
</evidence>
<dbReference type="UniPathway" id="UPA00148"/>
<comment type="caution">
    <text evidence="9">Lacks conserved residue(s) required for the propagation of feature annotation.</text>
</comment>
<dbReference type="Pfam" id="PF03186">
    <property type="entry name" value="CobD_Cbib"/>
    <property type="match status" value="1"/>
</dbReference>
<dbReference type="GO" id="GO:0009236">
    <property type="term" value="P:cobalamin biosynthetic process"/>
    <property type="evidence" value="ECO:0007669"/>
    <property type="project" value="UniProtKB-UniRule"/>
</dbReference>
<dbReference type="EMBL" id="BFAV01000045">
    <property type="protein sequence ID" value="GBF32746.1"/>
    <property type="molecule type" value="Genomic_DNA"/>
</dbReference>
<dbReference type="RefSeq" id="WP_104371222.1">
    <property type="nucleotide sequence ID" value="NZ_BFAV01000045.1"/>
</dbReference>
<evidence type="ECO:0000256" key="2">
    <source>
        <dbReference type="ARBA" id="ARBA00004953"/>
    </source>
</evidence>
<keyword evidence="4 9" id="KW-1003">Cell membrane</keyword>
<comment type="subcellular location">
    <subcellularLocation>
        <location evidence="1 9">Cell membrane</location>
        <topology evidence="1 9">Multi-pass membrane protein</topology>
    </subcellularLocation>
</comment>
<evidence type="ECO:0000256" key="1">
    <source>
        <dbReference type="ARBA" id="ARBA00004651"/>
    </source>
</evidence>
<name>A0A2L2XET4_9FIRM</name>
<dbReference type="PANTHER" id="PTHR34308">
    <property type="entry name" value="COBALAMIN BIOSYNTHESIS PROTEIN CBIB"/>
    <property type="match status" value="1"/>
</dbReference>
<dbReference type="InterPro" id="IPR004485">
    <property type="entry name" value="Cobalamin_biosynth_CobD/CbiB"/>
</dbReference>
<protein>
    <recommendedName>
        <fullName evidence="9">Cobalamin biosynthesis protein CobD</fullName>
    </recommendedName>
</protein>
<proteinExistence type="inferred from homology"/>
<reference evidence="11" key="1">
    <citation type="submission" date="2018-02" db="EMBL/GenBank/DDBJ databases">
        <title>Genome sequence of Desulfocucumis palustris strain NAW-5.</title>
        <authorList>
            <person name="Watanabe M."/>
            <person name="Kojima H."/>
            <person name="Fukui M."/>
        </authorList>
    </citation>
    <scope>NUCLEOTIDE SEQUENCE [LARGE SCALE GENOMIC DNA]</scope>
    <source>
        <strain evidence="11">NAW-5</strain>
    </source>
</reference>
<feature type="transmembrane region" description="Helical" evidence="9">
    <location>
        <begin position="297"/>
        <end position="316"/>
    </location>
</feature>
<dbReference type="HAMAP" id="MF_00024">
    <property type="entry name" value="CobD_CbiB"/>
    <property type="match status" value="1"/>
</dbReference>
<dbReference type="GO" id="GO:0048472">
    <property type="term" value="F:threonine-phosphate decarboxylase activity"/>
    <property type="evidence" value="ECO:0007669"/>
    <property type="project" value="InterPro"/>
</dbReference>
<dbReference type="PANTHER" id="PTHR34308:SF1">
    <property type="entry name" value="COBALAMIN BIOSYNTHESIS PROTEIN CBIB"/>
    <property type="match status" value="1"/>
</dbReference>
<keyword evidence="7 9" id="KW-1133">Transmembrane helix</keyword>
<dbReference type="GO" id="GO:0015420">
    <property type="term" value="F:ABC-type vitamin B12 transporter activity"/>
    <property type="evidence" value="ECO:0007669"/>
    <property type="project" value="UniProtKB-UniRule"/>
</dbReference>
<dbReference type="NCBIfam" id="TIGR00380">
    <property type="entry name" value="cobal_cbiB"/>
    <property type="match status" value="1"/>
</dbReference>
<evidence type="ECO:0000313" key="11">
    <source>
        <dbReference type="Proteomes" id="UP000239549"/>
    </source>
</evidence>
<keyword evidence="11" id="KW-1185">Reference proteome</keyword>
<evidence type="ECO:0000256" key="7">
    <source>
        <dbReference type="ARBA" id="ARBA00022989"/>
    </source>
</evidence>
<comment type="similarity">
    <text evidence="3 9">Belongs to the CobD/CbiB family.</text>
</comment>
<dbReference type="GO" id="GO:0005886">
    <property type="term" value="C:plasma membrane"/>
    <property type="evidence" value="ECO:0007669"/>
    <property type="project" value="UniProtKB-SubCell"/>
</dbReference>
<evidence type="ECO:0000256" key="6">
    <source>
        <dbReference type="ARBA" id="ARBA00022692"/>
    </source>
</evidence>
<dbReference type="Proteomes" id="UP000239549">
    <property type="component" value="Unassembled WGS sequence"/>
</dbReference>
<evidence type="ECO:0000313" key="10">
    <source>
        <dbReference type="EMBL" id="GBF32746.1"/>
    </source>
</evidence>
<evidence type="ECO:0000256" key="3">
    <source>
        <dbReference type="ARBA" id="ARBA00006263"/>
    </source>
</evidence>
<accession>A0A2L2XET4</accession>
<comment type="function">
    <text evidence="9">Converts cobyric acid to cobinamide by the addition of aminopropanol on the F carboxylic group.</text>
</comment>
<organism evidence="10 11">
    <name type="scientific">Desulfocucumis palustris</name>
    <dbReference type="NCBI Taxonomy" id="1898651"/>
    <lineage>
        <taxon>Bacteria</taxon>
        <taxon>Bacillati</taxon>
        <taxon>Bacillota</taxon>
        <taxon>Clostridia</taxon>
        <taxon>Eubacteriales</taxon>
        <taxon>Desulfocucumaceae</taxon>
        <taxon>Desulfocucumis</taxon>
    </lineage>
</organism>
<keyword evidence="6 9" id="KW-0812">Transmembrane</keyword>
<evidence type="ECO:0000256" key="4">
    <source>
        <dbReference type="ARBA" id="ARBA00022475"/>
    </source>
</evidence>
<keyword evidence="8 9" id="KW-0472">Membrane</keyword>
<dbReference type="AlphaFoldDB" id="A0A2L2XET4"/>
<evidence type="ECO:0000256" key="8">
    <source>
        <dbReference type="ARBA" id="ARBA00023136"/>
    </source>
</evidence>
<sequence length="319" mass="33712">MNLAIAVSAAYIIDLLVGDPPRLPHPVVFIGRLISLADRVLRPRFKSPGAALCSGALMGAAVVGVSFAATFLLLRLVYAIHPWLGAAAEIWLISTTLAARSLAGAAGDVLKPLREGNLSAARDMVGRIVGRDTDKMDPAGVTRAAVETVAENIVDGVVSPLFYALIGGAPLAMAYKAVNTLDSMVGYRDERYLYFGRFSARLDDLANYIPARLAGLLLVAAAWLSGRNPAGAIRAVFRDAGKHPSPNSGIPESAVAGALGVRLGGLNIYRGRESFRHHMGEPVQPLQPFHIRAAVDLMYLSSLLALLCGILVLQVISSA</sequence>
<evidence type="ECO:0000256" key="9">
    <source>
        <dbReference type="HAMAP-Rule" id="MF_00024"/>
    </source>
</evidence>
<comment type="caution">
    <text evidence="10">The sequence shown here is derived from an EMBL/GenBank/DDBJ whole genome shotgun (WGS) entry which is preliminary data.</text>
</comment>